<dbReference type="Proteomes" id="UP000014680">
    <property type="component" value="Unassembled WGS sequence"/>
</dbReference>
<keyword evidence="2" id="KW-1185">Reference proteome</keyword>
<dbReference type="AlphaFoldDB" id="A0A0A1U4K7"/>
<sequence>MSKCNCLFCSDYLEAVQKQKRLAWTTLCRLAFLSIAETQEKPTEFINVRELFKFIQNHWDKICHLEQLKAKNWRKSILDALNHSDYFQSGISQFHTNGYWKLADTTIPNIKNRKGKSEEKVPSPFVAKKIIQPVDKKPRHAFSQFNDEEEVIEEENRRKEVQIRECVDTTPIREYRNEYFDQRYYDLYPPHHDGYYYRRPYREEYYRPREFENTDYFYQQHQFA</sequence>
<dbReference type="VEuPathDB" id="AmoebaDB:EIN_485940"/>
<evidence type="ECO:0000313" key="1">
    <source>
        <dbReference type="EMBL" id="ELP89192.1"/>
    </source>
</evidence>
<dbReference type="RefSeq" id="XP_004255963.1">
    <property type="nucleotide sequence ID" value="XM_004255915.1"/>
</dbReference>
<dbReference type="OrthoDB" id="20747at2759"/>
<protein>
    <submittedName>
        <fullName evidence="1">Uncharacterized protein</fullName>
    </submittedName>
</protein>
<proteinExistence type="predicted"/>
<accession>A0A0A1U4K7</accession>
<gene>
    <name evidence="1" type="ORF">EIN_485940</name>
</gene>
<evidence type="ECO:0000313" key="2">
    <source>
        <dbReference type="Proteomes" id="UP000014680"/>
    </source>
</evidence>
<dbReference type="KEGG" id="eiv:EIN_485940"/>
<dbReference type="GeneID" id="14888206"/>
<reference evidence="1 2" key="1">
    <citation type="submission" date="2012-10" db="EMBL/GenBank/DDBJ databases">
        <authorList>
            <person name="Zafar N."/>
            <person name="Inman J."/>
            <person name="Hall N."/>
            <person name="Lorenzi H."/>
            <person name="Caler E."/>
        </authorList>
    </citation>
    <scope>NUCLEOTIDE SEQUENCE [LARGE SCALE GENOMIC DNA]</scope>
    <source>
        <strain evidence="1 2">IP1</strain>
    </source>
</reference>
<dbReference type="Gene3D" id="3.90.980.20">
    <property type="match status" value="1"/>
</dbReference>
<name>A0A0A1U4K7_ENTIV</name>
<dbReference type="EMBL" id="KB206670">
    <property type="protein sequence ID" value="ELP89192.1"/>
    <property type="molecule type" value="Genomic_DNA"/>
</dbReference>
<organism evidence="1 2">
    <name type="scientific">Entamoeba invadens IP1</name>
    <dbReference type="NCBI Taxonomy" id="370355"/>
    <lineage>
        <taxon>Eukaryota</taxon>
        <taxon>Amoebozoa</taxon>
        <taxon>Evosea</taxon>
        <taxon>Archamoebae</taxon>
        <taxon>Mastigamoebida</taxon>
        <taxon>Entamoebidae</taxon>
        <taxon>Entamoeba</taxon>
    </lineage>
</organism>